<dbReference type="AlphaFoldDB" id="A0A1F7J245"/>
<organism evidence="1 2">
    <name type="scientific">Candidatus Roizmanbacteria bacterium RIFCSPLOWO2_01_FULL_40_42</name>
    <dbReference type="NCBI Taxonomy" id="1802066"/>
    <lineage>
        <taxon>Bacteria</taxon>
        <taxon>Candidatus Roizmaniibacteriota</taxon>
    </lineage>
</organism>
<evidence type="ECO:0000313" key="2">
    <source>
        <dbReference type="Proteomes" id="UP000178558"/>
    </source>
</evidence>
<comment type="caution">
    <text evidence="1">The sequence shown here is derived from an EMBL/GenBank/DDBJ whole genome shotgun (WGS) entry which is preliminary data.</text>
</comment>
<dbReference type="Proteomes" id="UP000178558">
    <property type="component" value="Unassembled WGS sequence"/>
</dbReference>
<dbReference type="EMBL" id="MGAQ01000028">
    <property type="protein sequence ID" value="OGK49679.1"/>
    <property type="molecule type" value="Genomic_DNA"/>
</dbReference>
<name>A0A1F7J245_9BACT</name>
<reference evidence="1 2" key="1">
    <citation type="journal article" date="2016" name="Nat. Commun.">
        <title>Thousands of microbial genomes shed light on interconnected biogeochemical processes in an aquifer system.</title>
        <authorList>
            <person name="Anantharaman K."/>
            <person name="Brown C.T."/>
            <person name="Hug L.A."/>
            <person name="Sharon I."/>
            <person name="Castelle C.J."/>
            <person name="Probst A.J."/>
            <person name="Thomas B.C."/>
            <person name="Singh A."/>
            <person name="Wilkins M.J."/>
            <person name="Karaoz U."/>
            <person name="Brodie E.L."/>
            <person name="Williams K.H."/>
            <person name="Hubbard S.S."/>
            <person name="Banfield J.F."/>
        </authorList>
    </citation>
    <scope>NUCLEOTIDE SEQUENCE [LARGE SCALE GENOMIC DNA]</scope>
</reference>
<sequence>MQSKKGPFILLSVLGLILVFVVGVRYGQRVESTNKALSAILTSTPYAPSPTINPLQFATYNSKGCGAEFLYPSSIGVIKQSTTESRLTGKDGVAIALSCAKIPSFRSFFEDKNVATKEVSFQKQSQKALVKTTNGQTYLLLIVRNPFSGSQIFLAVEEKLYPLLQSSLIFKQPAAQE</sequence>
<protein>
    <recommendedName>
        <fullName evidence="3">PsbP C-terminal domain-containing protein</fullName>
    </recommendedName>
</protein>
<evidence type="ECO:0008006" key="3">
    <source>
        <dbReference type="Google" id="ProtNLM"/>
    </source>
</evidence>
<accession>A0A1F7J245</accession>
<evidence type="ECO:0000313" key="1">
    <source>
        <dbReference type="EMBL" id="OGK49679.1"/>
    </source>
</evidence>
<proteinExistence type="predicted"/>
<gene>
    <name evidence="1" type="ORF">A3B50_03045</name>
</gene>